<dbReference type="STRING" id="230819.A0A5C3KUW3"/>
<sequence>MSSSSSSSELFDVFKDLPAEAQQEFLKRNLPALLSALPQEELTTAKSSALRLKQIYEAAPRLDLDGARKQIDTLFDSLAKESKLSVFPERSIREQVLEEIIRTLTSWLNDIWTTVYENHGDFKRAHACLLFVAESMEHLDEGSGSRCRCDFINIPVHIQIKNKNGRVVKRLRALGAQNIDRVLFWIWRDLFLAMLEAGSESEKKEIPKMLENVESVYGFQGIQRLLRGGYKSEEGEEEDMDILEAPDIYDEDDGYESDVPFEDGYFHSNHWDGMYAEECGQLRELAVEFLLQLFSNCPSLSLYLTIIDLANDVNAVKLRITAILTEIAGASSETLVTSLTIASITDDQNKIISLLNKYSYLIRDRDAIALQAAVSVLANSPSHFQRAKLILAAELEDTLQSIRRAVFSSFRRIDGATHRKSLSEILKMPNGPARKERIETWTDSVLTSQGNSFGSMALAAMMIGLPLPMHDMDTDEDNNGDMFNFFDIDGPPDPDLDDVRDELRPNLAARFEGWNTLGSIMKVGPALLTRAYKKALELMPFLAANDVVSEMVRRLRDRPNKAHVSDALQTLSTFCKSQRAKARRKAQKEQKEAVAAQAIRDAIHVANILSTTEGAESSNAGPTSPSELGGPSSNSAAGATPSTANGPSGGTANPNSAAASTSTATSSSAHATGINPATGFVFSNSNATQSTTTHLGPNPFAALDEVD</sequence>
<feature type="compositionally biased region" description="Low complexity" evidence="1">
    <location>
        <begin position="656"/>
        <end position="672"/>
    </location>
</feature>
<evidence type="ECO:0000313" key="3">
    <source>
        <dbReference type="Proteomes" id="UP000307440"/>
    </source>
</evidence>
<dbReference type="OrthoDB" id="2742205at2759"/>
<evidence type="ECO:0000256" key="1">
    <source>
        <dbReference type="SAM" id="MobiDB-lite"/>
    </source>
</evidence>
<dbReference type="InterPro" id="IPR016024">
    <property type="entry name" value="ARM-type_fold"/>
</dbReference>
<dbReference type="AlphaFoldDB" id="A0A5C3KUW3"/>
<dbReference type="SUPFAM" id="SSF48371">
    <property type="entry name" value="ARM repeat"/>
    <property type="match status" value="1"/>
</dbReference>
<organism evidence="2 3">
    <name type="scientific">Coprinopsis marcescibilis</name>
    <name type="common">Agaric fungus</name>
    <name type="synonym">Psathyrella marcescibilis</name>
    <dbReference type="NCBI Taxonomy" id="230819"/>
    <lineage>
        <taxon>Eukaryota</taxon>
        <taxon>Fungi</taxon>
        <taxon>Dikarya</taxon>
        <taxon>Basidiomycota</taxon>
        <taxon>Agaricomycotina</taxon>
        <taxon>Agaricomycetes</taxon>
        <taxon>Agaricomycetidae</taxon>
        <taxon>Agaricales</taxon>
        <taxon>Agaricineae</taxon>
        <taxon>Psathyrellaceae</taxon>
        <taxon>Coprinopsis</taxon>
    </lineage>
</organism>
<feature type="compositionally biased region" description="Polar residues" evidence="1">
    <location>
        <begin position="612"/>
        <end position="655"/>
    </location>
</feature>
<feature type="compositionally biased region" description="Polar residues" evidence="1">
    <location>
        <begin position="681"/>
        <end position="695"/>
    </location>
</feature>
<accession>A0A5C3KUW3</accession>
<reference evidence="2 3" key="1">
    <citation type="journal article" date="2019" name="Nat. Ecol. Evol.">
        <title>Megaphylogeny resolves global patterns of mushroom evolution.</title>
        <authorList>
            <person name="Varga T."/>
            <person name="Krizsan K."/>
            <person name="Foldi C."/>
            <person name="Dima B."/>
            <person name="Sanchez-Garcia M."/>
            <person name="Sanchez-Ramirez S."/>
            <person name="Szollosi G.J."/>
            <person name="Szarkandi J.G."/>
            <person name="Papp V."/>
            <person name="Albert L."/>
            <person name="Andreopoulos W."/>
            <person name="Angelini C."/>
            <person name="Antonin V."/>
            <person name="Barry K.W."/>
            <person name="Bougher N.L."/>
            <person name="Buchanan P."/>
            <person name="Buyck B."/>
            <person name="Bense V."/>
            <person name="Catcheside P."/>
            <person name="Chovatia M."/>
            <person name="Cooper J."/>
            <person name="Damon W."/>
            <person name="Desjardin D."/>
            <person name="Finy P."/>
            <person name="Geml J."/>
            <person name="Haridas S."/>
            <person name="Hughes K."/>
            <person name="Justo A."/>
            <person name="Karasinski D."/>
            <person name="Kautmanova I."/>
            <person name="Kiss B."/>
            <person name="Kocsube S."/>
            <person name="Kotiranta H."/>
            <person name="LaButti K.M."/>
            <person name="Lechner B.E."/>
            <person name="Liimatainen K."/>
            <person name="Lipzen A."/>
            <person name="Lukacs Z."/>
            <person name="Mihaltcheva S."/>
            <person name="Morgado L.N."/>
            <person name="Niskanen T."/>
            <person name="Noordeloos M.E."/>
            <person name="Ohm R.A."/>
            <person name="Ortiz-Santana B."/>
            <person name="Ovrebo C."/>
            <person name="Racz N."/>
            <person name="Riley R."/>
            <person name="Savchenko A."/>
            <person name="Shiryaev A."/>
            <person name="Soop K."/>
            <person name="Spirin V."/>
            <person name="Szebenyi C."/>
            <person name="Tomsovsky M."/>
            <person name="Tulloss R.E."/>
            <person name="Uehling J."/>
            <person name="Grigoriev I.V."/>
            <person name="Vagvolgyi C."/>
            <person name="Papp T."/>
            <person name="Martin F.M."/>
            <person name="Miettinen O."/>
            <person name="Hibbett D.S."/>
            <person name="Nagy L.G."/>
        </authorList>
    </citation>
    <scope>NUCLEOTIDE SEQUENCE [LARGE SCALE GENOMIC DNA]</scope>
    <source>
        <strain evidence="2 3">CBS 121175</strain>
    </source>
</reference>
<protein>
    <recommendedName>
        <fullName evidence="4">ARM repeat-containing protein</fullName>
    </recommendedName>
</protein>
<evidence type="ECO:0008006" key="4">
    <source>
        <dbReference type="Google" id="ProtNLM"/>
    </source>
</evidence>
<dbReference type="EMBL" id="ML210204">
    <property type="protein sequence ID" value="TFK24234.1"/>
    <property type="molecule type" value="Genomic_DNA"/>
</dbReference>
<keyword evidence="3" id="KW-1185">Reference proteome</keyword>
<feature type="region of interest" description="Disordered" evidence="1">
    <location>
        <begin position="612"/>
        <end position="707"/>
    </location>
</feature>
<proteinExistence type="predicted"/>
<dbReference type="Proteomes" id="UP000307440">
    <property type="component" value="Unassembled WGS sequence"/>
</dbReference>
<name>A0A5C3KUW3_COPMA</name>
<evidence type="ECO:0000313" key="2">
    <source>
        <dbReference type="EMBL" id="TFK24234.1"/>
    </source>
</evidence>
<gene>
    <name evidence="2" type="ORF">FA15DRAFT_641393</name>
</gene>